<keyword evidence="6" id="KW-1133">Transmembrane helix</keyword>
<proteinExistence type="predicted"/>
<dbReference type="SUPFAM" id="SSF49265">
    <property type="entry name" value="Fibronectin type III"/>
    <property type="match status" value="1"/>
</dbReference>
<feature type="non-terminal residue" evidence="11">
    <location>
        <position position="1"/>
    </location>
</feature>
<dbReference type="InterPro" id="IPR036116">
    <property type="entry name" value="FN3_sf"/>
</dbReference>
<protein>
    <recommendedName>
        <fullName evidence="10">Fibronectin type-III domain-containing protein</fullName>
    </recommendedName>
</protein>
<dbReference type="InterPro" id="IPR003961">
    <property type="entry name" value="FN3_dom"/>
</dbReference>
<dbReference type="PROSITE" id="PS50853">
    <property type="entry name" value="FN3"/>
    <property type="match status" value="1"/>
</dbReference>
<evidence type="ECO:0000256" key="7">
    <source>
        <dbReference type="ARBA" id="ARBA00023136"/>
    </source>
</evidence>
<dbReference type="EMBL" id="VXRG01000086">
    <property type="protein sequence ID" value="MXY93788.1"/>
    <property type="molecule type" value="Genomic_DNA"/>
</dbReference>
<dbReference type="InterPro" id="IPR003591">
    <property type="entry name" value="Leu-rich_rpt_typical-subtyp"/>
</dbReference>
<dbReference type="InterPro" id="IPR025875">
    <property type="entry name" value="Leu-rich_rpt_4"/>
</dbReference>
<evidence type="ECO:0000256" key="9">
    <source>
        <dbReference type="ARBA" id="ARBA00023180"/>
    </source>
</evidence>
<evidence type="ECO:0000256" key="8">
    <source>
        <dbReference type="ARBA" id="ARBA00023170"/>
    </source>
</evidence>
<evidence type="ECO:0000256" key="3">
    <source>
        <dbReference type="ARBA" id="ARBA00022692"/>
    </source>
</evidence>
<evidence type="ECO:0000259" key="10">
    <source>
        <dbReference type="PROSITE" id="PS50853"/>
    </source>
</evidence>
<evidence type="ECO:0000313" key="11">
    <source>
        <dbReference type="EMBL" id="MXY93788.1"/>
    </source>
</evidence>
<dbReference type="InterPro" id="IPR032675">
    <property type="entry name" value="LRR_dom_sf"/>
</dbReference>
<dbReference type="Pfam" id="PF00560">
    <property type="entry name" value="LRR_1"/>
    <property type="match status" value="2"/>
</dbReference>
<evidence type="ECO:0000256" key="1">
    <source>
        <dbReference type="ARBA" id="ARBA00004167"/>
    </source>
</evidence>
<dbReference type="GO" id="GO:0016020">
    <property type="term" value="C:membrane"/>
    <property type="evidence" value="ECO:0007669"/>
    <property type="project" value="UniProtKB-SubCell"/>
</dbReference>
<dbReference type="PRINTS" id="PR00019">
    <property type="entry name" value="LEURICHRPT"/>
</dbReference>
<evidence type="ECO:0000256" key="2">
    <source>
        <dbReference type="ARBA" id="ARBA00022614"/>
    </source>
</evidence>
<keyword evidence="9" id="KW-0325">Glycoprotein</keyword>
<dbReference type="Gene3D" id="3.80.10.10">
    <property type="entry name" value="Ribonuclease Inhibitor"/>
    <property type="match status" value="1"/>
</dbReference>
<feature type="domain" description="Fibronectin type-III" evidence="10">
    <location>
        <begin position="143"/>
        <end position="234"/>
    </location>
</feature>
<dbReference type="SUPFAM" id="SSF52058">
    <property type="entry name" value="L domain-like"/>
    <property type="match status" value="1"/>
</dbReference>
<dbReference type="PANTHER" id="PTHR27000:SF642">
    <property type="entry name" value="INACTIVE LEUCINE-RICH REPEAT RECEPTOR KINASE XIAO-RELATED"/>
    <property type="match status" value="1"/>
</dbReference>
<dbReference type="SUPFAM" id="SSF55486">
    <property type="entry name" value="Metalloproteases ('zincins'), catalytic domain"/>
    <property type="match status" value="1"/>
</dbReference>
<dbReference type="Pfam" id="PF12799">
    <property type="entry name" value="LRR_4"/>
    <property type="match status" value="1"/>
</dbReference>
<evidence type="ECO:0000256" key="6">
    <source>
        <dbReference type="ARBA" id="ARBA00022989"/>
    </source>
</evidence>
<reference evidence="11" key="1">
    <citation type="submission" date="2019-09" db="EMBL/GenBank/DDBJ databases">
        <title>Characterisation of the sponge microbiome using genome-centric metagenomics.</title>
        <authorList>
            <person name="Engelberts J.P."/>
            <person name="Robbins S.J."/>
            <person name="De Goeij J.M."/>
            <person name="Aranda M."/>
            <person name="Bell S.C."/>
            <person name="Webster N.S."/>
        </authorList>
    </citation>
    <scope>NUCLEOTIDE SEQUENCE</scope>
    <source>
        <strain evidence="11">SB0664_bin_27</strain>
    </source>
</reference>
<dbReference type="SMART" id="SM00369">
    <property type="entry name" value="LRR_TYP"/>
    <property type="match status" value="3"/>
</dbReference>
<dbReference type="Gene3D" id="2.60.40.10">
    <property type="entry name" value="Immunoglobulins"/>
    <property type="match status" value="1"/>
</dbReference>
<evidence type="ECO:0000256" key="4">
    <source>
        <dbReference type="ARBA" id="ARBA00022729"/>
    </source>
</evidence>
<organism evidence="11">
    <name type="scientific">Caldilineaceae bacterium SB0664_bin_27</name>
    <dbReference type="NCBI Taxonomy" id="2605260"/>
    <lineage>
        <taxon>Bacteria</taxon>
        <taxon>Bacillati</taxon>
        <taxon>Chloroflexota</taxon>
        <taxon>Caldilineae</taxon>
        <taxon>Caldilineales</taxon>
        <taxon>Caldilineaceae</taxon>
    </lineage>
</organism>
<evidence type="ECO:0000256" key="5">
    <source>
        <dbReference type="ARBA" id="ARBA00022737"/>
    </source>
</evidence>
<dbReference type="AlphaFoldDB" id="A0A6B0YWL0"/>
<gene>
    <name evidence="11" type="ORF">F4Y42_10105</name>
</gene>
<dbReference type="SMART" id="SM00060">
    <property type="entry name" value="FN3"/>
    <property type="match status" value="1"/>
</dbReference>
<keyword evidence="4" id="KW-0732">Signal</keyword>
<keyword evidence="8" id="KW-0675">Receptor</keyword>
<comment type="caution">
    <text evidence="11">The sequence shown here is derived from an EMBL/GenBank/DDBJ whole genome shotgun (WGS) entry which is preliminary data.</text>
</comment>
<sequence>NALSNLESLDLSSNQLTGEIPDLSALSNLRSLELSHNQLTGPIPNLSAPTSLTWLNLSHNQLNGTIFGINLLISLRTLYLSHNQLSGPLPDLGSLVSLWHLDLTGNRFCLPAGYAPSGANAVVTKNLTVNYSLPCTEAELEAIPGAPQNLAAATGAGQVTLTWDAVRDAAGYELWVWNSLDRKWEAAVGALTATTYTHSVLSDGRNYYYQVRARDAKGMRSPWSERVRAIIVPGRFPPPPVSLGLHLYYQKYLEVDKVVVVAPTEVSDETMEQARAIVSGMLSGKAGRLLENSSGKYIRISIYKRDEQGRHSSQVPEYLNRYPDAPGVAVPVPSGWVAITPQDDRRCGVFIHEFAHAIQFAIEDRPGGAEFGSRLEGLYAAALDAGLWEGHYAVFTVLEYWAETVRFWFEGRVPDSLVEGPTKLADYDPEIASLIAEVFGAASVPAACQVPLSEEQPSLLHP</sequence>
<accession>A0A6B0YWL0</accession>
<keyword evidence="2" id="KW-0433">Leucine-rich repeat</keyword>
<dbReference type="PROSITE" id="PS51450">
    <property type="entry name" value="LRR"/>
    <property type="match status" value="3"/>
</dbReference>
<keyword evidence="5" id="KW-0677">Repeat</keyword>
<comment type="subcellular location">
    <subcellularLocation>
        <location evidence="1">Membrane</location>
        <topology evidence="1">Single-pass membrane protein</topology>
    </subcellularLocation>
</comment>
<dbReference type="PANTHER" id="PTHR27000">
    <property type="entry name" value="LEUCINE-RICH REPEAT RECEPTOR-LIKE PROTEIN KINASE FAMILY PROTEIN-RELATED"/>
    <property type="match status" value="1"/>
</dbReference>
<dbReference type="CDD" id="cd00063">
    <property type="entry name" value="FN3"/>
    <property type="match status" value="1"/>
</dbReference>
<keyword evidence="7" id="KW-0472">Membrane</keyword>
<name>A0A6B0YWL0_9CHLR</name>
<keyword evidence="3" id="KW-0812">Transmembrane</keyword>
<dbReference type="InterPro" id="IPR001611">
    <property type="entry name" value="Leu-rich_rpt"/>
</dbReference>
<dbReference type="InterPro" id="IPR013783">
    <property type="entry name" value="Ig-like_fold"/>
</dbReference>